<proteinExistence type="predicted"/>
<feature type="region of interest" description="Disordered" evidence="4">
    <location>
        <begin position="97"/>
        <end position="136"/>
    </location>
</feature>
<keyword evidence="7" id="KW-1185">Reference proteome</keyword>
<dbReference type="CDD" id="cd12148">
    <property type="entry name" value="fungal_TF_MHR"/>
    <property type="match status" value="1"/>
</dbReference>
<name>A0ABY0HBC3_9PEZI</name>
<dbReference type="Gene3D" id="4.10.240.10">
    <property type="entry name" value="Zn(2)-C6 fungal-type DNA-binding domain"/>
    <property type="match status" value="1"/>
</dbReference>
<comment type="caution">
    <text evidence="6">The sequence shown here is derived from an EMBL/GenBank/DDBJ whole genome shotgun (WGS) entry which is preliminary data.</text>
</comment>
<dbReference type="PROSITE" id="PS50048">
    <property type="entry name" value="ZN2_CY6_FUNGAL_2"/>
    <property type="match status" value="1"/>
</dbReference>
<dbReference type="InterPro" id="IPR036864">
    <property type="entry name" value="Zn2-C6_fun-type_DNA-bd_sf"/>
</dbReference>
<protein>
    <recommendedName>
        <fullName evidence="5">Zn(2)-C6 fungal-type domain-containing protein</fullName>
    </recommendedName>
</protein>
<reference evidence="6 7" key="1">
    <citation type="submission" date="2018-06" db="EMBL/GenBank/DDBJ databases">
        <title>Complete Genomes of Monosporascus.</title>
        <authorList>
            <person name="Robinson A.J."/>
            <person name="Natvig D.O."/>
        </authorList>
    </citation>
    <scope>NUCLEOTIDE SEQUENCE [LARGE SCALE GENOMIC DNA]</scope>
    <source>
        <strain evidence="6 7">CBS 609.92</strain>
    </source>
</reference>
<dbReference type="Pfam" id="PF04082">
    <property type="entry name" value="Fungal_trans"/>
    <property type="match status" value="1"/>
</dbReference>
<dbReference type="PANTHER" id="PTHR31001">
    <property type="entry name" value="UNCHARACTERIZED TRANSCRIPTIONAL REGULATORY PROTEIN"/>
    <property type="match status" value="1"/>
</dbReference>
<feature type="region of interest" description="Disordered" evidence="4">
    <location>
        <begin position="43"/>
        <end position="75"/>
    </location>
</feature>
<dbReference type="InterPro" id="IPR050613">
    <property type="entry name" value="Sec_Metabolite_Reg"/>
</dbReference>
<dbReference type="PANTHER" id="PTHR31001:SF90">
    <property type="entry name" value="CENTROMERE DNA-BINDING PROTEIN COMPLEX CBF3 SUBUNIT B"/>
    <property type="match status" value="1"/>
</dbReference>
<dbReference type="InterPro" id="IPR007219">
    <property type="entry name" value="XnlR_reg_dom"/>
</dbReference>
<dbReference type="SMART" id="SM00066">
    <property type="entry name" value="GAL4"/>
    <property type="match status" value="1"/>
</dbReference>
<evidence type="ECO:0000313" key="7">
    <source>
        <dbReference type="Proteomes" id="UP000294003"/>
    </source>
</evidence>
<feature type="domain" description="Zn(2)-C6 fungal-type" evidence="5">
    <location>
        <begin position="10"/>
        <end position="39"/>
    </location>
</feature>
<dbReference type="SUPFAM" id="SSF57701">
    <property type="entry name" value="Zn2/Cys6 DNA-binding domain"/>
    <property type="match status" value="1"/>
</dbReference>
<comment type="subcellular location">
    <subcellularLocation>
        <location evidence="1">Nucleus</location>
    </subcellularLocation>
</comment>
<evidence type="ECO:0000256" key="2">
    <source>
        <dbReference type="ARBA" id="ARBA00022723"/>
    </source>
</evidence>
<dbReference type="InterPro" id="IPR001138">
    <property type="entry name" value="Zn2Cys6_DnaBD"/>
</dbReference>
<dbReference type="PROSITE" id="PS00463">
    <property type="entry name" value="ZN2_CY6_FUNGAL_1"/>
    <property type="match status" value="1"/>
</dbReference>
<keyword evidence="3" id="KW-0539">Nucleus</keyword>
<evidence type="ECO:0000313" key="6">
    <source>
        <dbReference type="EMBL" id="RYO88686.1"/>
    </source>
</evidence>
<evidence type="ECO:0000256" key="3">
    <source>
        <dbReference type="ARBA" id="ARBA00023242"/>
    </source>
</evidence>
<accession>A0ABY0HBC3</accession>
<gene>
    <name evidence="6" type="ORF">DL762_003612</name>
</gene>
<dbReference type="Pfam" id="PF00172">
    <property type="entry name" value="Zn_clus"/>
    <property type="match status" value="1"/>
</dbReference>
<dbReference type="Proteomes" id="UP000294003">
    <property type="component" value="Unassembled WGS sequence"/>
</dbReference>
<feature type="compositionally biased region" description="Low complexity" evidence="4">
    <location>
        <begin position="45"/>
        <end position="59"/>
    </location>
</feature>
<feature type="compositionally biased region" description="Low complexity" evidence="4">
    <location>
        <begin position="113"/>
        <end position="126"/>
    </location>
</feature>
<evidence type="ECO:0000256" key="1">
    <source>
        <dbReference type="ARBA" id="ARBA00004123"/>
    </source>
</evidence>
<dbReference type="EMBL" id="QJNS01000083">
    <property type="protein sequence ID" value="RYO88686.1"/>
    <property type="molecule type" value="Genomic_DNA"/>
</dbReference>
<keyword evidence="2" id="KW-0479">Metal-binding</keyword>
<sequence length="754" mass="83037">MRSHRKGHYSCDFCRLRKLRCDRPLPCTNCVSRGKKCHFGPVDVQQQQKQQQPDSTAAPPTLPSPQPSPQQAAPDQGTLLAEIQALRKLTQDLEKRVIQSTSHQADHNGGDLSVPASSSGPGSSPVDMDRPPSSGQVNEVVAHLERVSMGQSPHEAIYVDDLSFKVDCIRAIPRVRSYTVQSSKPARCVWLPRHDETKVLLGKFITNVSYIHHVVHHPSLPAVIDDVYRQISGQGPIKPGHLVLLLSIVASATYVWAPRDGVGREDSLFSSSAQANAQTPLWIKATHDVLNAGQNGPAPTLETIQGIIILSFLVCNLEGVSLRYRFLISTGLLLGRELGLHRIDHESNAAAANTIHAEMGRRVWWYLVATDWLLAARYGSPGDGVYQANPRQMMVKKPRNINDVDLLGNGLNLDLPISQPTEMSYFLQRVRLAEISRRIVDQYHDSMAVANSGGLSYHAQVMAMDAELDKMIHDIPSFFHLDSYELTQDLTTSGIFVQAYMLNSIIYTQRCKLHLGYLAARPNNNPAYASSRETCLKAARQIIRAEAQLERAQHVFVLIRLRLSGVLHGVFMAAIVLLMDACVNGTASQQDEICRGEAAEALRIIEDARSHSVAAANLHKSLTQVLAKHRARQQQQQLQQLPILGVPAPLQLGASPDTATPVPNIETPHMHQSRQDPLTFVANPSSQGFARGGLDRGSPPVGAIPGRLPVPVVNSQPSPNCNQLAWNVEELMDLDGFQWDDLFSGIDSSSYFSW</sequence>
<evidence type="ECO:0000256" key="4">
    <source>
        <dbReference type="SAM" id="MobiDB-lite"/>
    </source>
</evidence>
<dbReference type="CDD" id="cd00067">
    <property type="entry name" value="GAL4"/>
    <property type="match status" value="1"/>
</dbReference>
<organism evidence="6 7">
    <name type="scientific">Monosporascus cannonballus</name>
    <dbReference type="NCBI Taxonomy" id="155416"/>
    <lineage>
        <taxon>Eukaryota</taxon>
        <taxon>Fungi</taxon>
        <taxon>Dikarya</taxon>
        <taxon>Ascomycota</taxon>
        <taxon>Pezizomycotina</taxon>
        <taxon>Sordariomycetes</taxon>
        <taxon>Xylariomycetidae</taxon>
        <taxon>Xylariales</taxon>
        <taxon>Xylariales incertae sedis</taxon>
        <taxon>Monosporascus</taxon>
    </lineage>
</organism>
<evidence type="ECO:0000259" key="5">
    <source>
        <dbReference type="PROSITE" id="PS50048"/>
    </source>
</evidence>